<keyword evidence="1" id="KW-0812">Transmembrane</keyword>
<reference evidence="2" key="1">
    <citation type="journal article" date="2019" name="Environ. Microbiol.">
        <title>Fungal ecological strategies reflected in gene transcription - a case study of two litter decomposers.</title>
        <authorList>
            <person name="Barbi F."/>
            <person name="Kohler A."/>
            <person name="Barry K."/>
            <person name="Baskaran P."/>
            <person name="Daum C."/>
            <person name="Fauchery L."/>
            <person name="Ihrmark K."/>
            <person name="Kuo A."/>
            <person name="LaButti K."/>
            <person name="Lipzen A."/>
            <person name="Morin E."/>
            <person name="Grigoriev I.V."/>
            <person name="Henrissat B."/>
            <person name="Lindahl B."/>
            <person name="Martin F."/>
        </authorList>
    </citation>
    <scope>NUCLEOTIDE SEQUENCE</scope>
    <source>
        <strain evidence="2">JB14</strain>
    </source>
</reference>
<sequence>MTPDESEMITHAGTVLIQNISALIFTFGLFGAYILAFIISMHIILQKENNGWARKAMIALLLTGFGMLVLNTCATIGFDMFLVKFGLVVSLPGGLIAQEMASDMKSIAIGIVTGWSENFLFVIADTAIVWRAWVLWTENRLIRWTLPIILLADIGVNIADAIIDTKSALSSEDISVPVAFDWLSTALNLTVNTVATLLIAHRAWKHHQSIHTISVNKRTPIEAILLLMVESGAIFGMVQIINIILIAVDIHKAYLSPVDDALGFLSELYIYSAALNPVALVILIQTGNTYEYSFHLEDVTSPENDSVPNVS</sequence>
<gene>
    <name evidence="2" type="ORF">BT96DRAFT_918921</name>
</gene>
<feature type="transmembrane region" description="Helical" evidence="1">
    <location>
        <begin position="183"/>
        <end position="204"/>
    </location>
</feature>
<name>A0A6A4HQL4_9AGAR</name>
<evidence type="ECO:0000256" key="1">
    <source>
        <dbReference type="SAM" id="Phobius"/>
    </source>
</evidence>
<feature type="transmembrane region" description="Helical" evidence="1">
    <location>
        <begin position="57"/>
        <end position="87"/>
    </location>
</feature>
<evidence type="ECO:0008006" key="4">
    <source>
        <dbReference type="Google" id="ProtNLM"/>
    </source>
</evidence>
<keyword evidence="1" id="KW-0472">Membrane</keyword>
<evidence type="ECO:0000313" key="3">
    <source>
        <dbReference type="Proteomes" id="UP000799118"/>
    </source>
</evidence>
<feature type="transmembrane region" description="Helical" evidence="1">
    <location>
        <begin position="107"/>
        <end position="129"/>
    </location>
</feature>
<accession>A0A6A4HQL4</accession>
<organism evidence="2 3">
    <name type="scientific">Gymnopus androsaceus JB14</name>
    <dbReference type="NCBI Taxonomy" id="1447944"/>
    <lineage>
        <taxon>Eukaryota</taxon>
        <taxon>Fungi</taxon>
        <taxon>Dikarya</taxon>
        <taxon>Basidiomycota</taxon>
        <taxon>Agaricomycotina</taxon>
        <taxon>Agaricomycetes</taxon>
        <taxon>Agaricomycetidae</taxon>
        <taxon>Agaricales</taxon>
        <taxon>Marasmiineae</taxon>
        <taxon>Omphalotaceae</taxon>
        <taxon>Gymnopus</taxon>
    </lineage>
</organism>
<evidence type="ECO:0000313" key="2">
    <source>
        <dbReference type="EMBL" id="KAE9401342.1"/>
    </source>
</evidence>
<protein>
    <recommendedName>
        <fullName evidence="4">Family A G protein-coupled receptor-like protein</fullName>
    </recommendedName>
</protein>
<dbReference type="AlphaFoldDB" id="A0A6A4HQL4"/>
<keyword evidence="1" id="KW-1133">Transmembrane helix</keyword>
<proteinExistence type="predicted"/>
<feature type="transmembrane region" description="Helical" evidence="1">
    <location>
        <begin position="141"/>
        <end position="163"/>
    </location>
</feature>
<dbReference type="EMBL" id="ML769447">
    <property type="protein sequence ID" value="KAE9401342.1"/>
    <property type="molecule type" value="Genomic_DNA"/>
</dbReference>
<keyword evidence="3" id="KW-1185">Reference proteome</keyword>
<feature type="transmembrane region" description="Helical" evidence="1">
    <location>
        <begin position="268"/>
        <end position="284"/>
    </location>
</feature>
<dbReference type="OrthoDB" id="2744793at2759"/>
<feature type="transmembrane region" description="Helical" evidence="1">
    <location>
        <begin position="20"/>
        <end position="45"/>
    </location>
</feature>
<feature type="transmembrane region" description="Helical" evidence="1">
    <location>
        <begin position="224"/>
        <end position="248"/>
    </location>
</feature>
<dbReference type="Proteomes" id="UP000799118">
    <property type="component" value="Unassembled WGS sequence"/>
</dbReference>